<name>A0A517DQJ8_9FIRM</name>
<dbReference type="AlphaFoldDB" id="A0A517DQJ8"/>
<dbReference type="EMBL" id="CP036259">
    <property type="protein sequence ID" value="QDR79546.1"/>
    <property type="molecule type" value="Genomic_DNA"/>
</dbReference>
<reference evidence="1 2" key="1">
    <citation type="submission" date="2019-02" db="EMBL/GenBank/DDBJ databases">
        <title>Closed genome of Sporomusa termitida DSM 4440.</title>
        <authorList>
            <person name="Poehlein A."/>
            <person name="Daniel R."/>
        </authorList>
    </citation>
    <scope>NUCLEOTIDE SEQUENCE [LARGE SCALE GENOMIC DNA]</scope>
    <source>
        <strain evidence="1 2">DSM 4440</strain>
    </source>
</reference>
<protein>
    <submittedName>
        <fullName evidence="1">Uncharacterized protein</fullName>
    </submittedName>
</protein>
<dbReference type="KEGG" id="sted:SPTER_08210"/>
<accession>A0A517DQJ8</accession>
<proteinExistence type="predicted"/>
<dbReference type="Proteomes" id="UP000320776">
    <property type="component" value="Chromosome"/>
</dbReference>
<evidence type="ECO:0000313" key="2">
    <source>
        <dbReference type="Proteomes" id="UP000320776"/>
    </source>
</evidence>
<keyword evidence="2" id="KW-1185">Reference proteome</keyword>
<sequence>MLWKITLMMVNISRGSNDNGDVRLFSHTLTSPDVPYVAYEQKRAFKLLIEEIVYDREDELDILYK</sequence>
<evidence type="ECO:0000313" key="1">
    <source>
        <dbReference type="EMBL" id="QDR79546.1"/>
    </source>
</evidence>
<organism evidence="1 2">
    <name type="scientific">Sporomusa termitida</name>
    <dbReference type="NCBI Taxonomy" id="2377"/>
    <lineage>
        <taxon>Bacteria</taxon>
        <taxon>Bacillati</taxon>
        <taxon>Bacillota</taxon>
        <taxon>Negativicutes</taxon>
        <taxon>Selenomonadales</taxon>
        <taxon>Sporomusaceae</taxon>
        <taxon>Sporomusa</taxon>
    </lineage>
</organism>
<gene>
    <name evidence="1" type="ORF">SPTER_08210</name>
</gene>